<dbReference type="AlphaFoldDB" id="C0QKS8"/>
<evidence type="ECO:0000259" key="4">
    <source>
        <dbReference type="Pfam" id="PF00460"/>
    </source>
</evidence>
<dbReference type="GO" id="GO:0009424">
    <property type="term" value="C:bacterial-type flagellum hook"/>
    <property type="evidence" value="ECO:0007669"/>
    <property type="project" value="TreeGrafter"/>
</dbReference>
<dbReference type="InterPro" id="IPR010930">
    <property type="entry name" value="Flg_bb/hook_C_dom"/>
</dbReference>
<dbReference type="EMBL" id="CP001087">
    <property type="protein sequence ID" value="ACN16168.1"/>
    <property type="molecule type" value="Genomic_DNA"/>
</dbReference>
<dbReference type="eggNOG" id="COG4786">
    <property type="taxonomic scope" value="Bacteria"/>
</dbReference>
<evidence type="ECO:0000256" key="3">
    <source>
        <dbReference type="ARBA" id="ARBA00023143"/>
    </source>
</evidence>
<comment type="subcellular location">
    <subcellularLocation>
        <location evidence="1">Bacterial flagellum basal body</location>
    </subcellularLocation>
</comment>
<dbReference type="GO" id="GO:0009425">
    <property type="term" value="C:bacterial-type flagellum basal body"/>
    <property type="evidence" value="ECO:0007669"/>
    <property type="project" value="UniProtKB-SubCell"/>
</dbReference>
<evidence type="ECO:0000256" key="1">
    <source>
        <dbReference type="ARBA" id="ARBA00004117"/>
    </source>
</evidence>
<dbReference type="STRING" id="177437.HRM2_30850"/>
<comment type="similarity">
    <text evidence="2">Belongs to the flagella basal body rod proteins family.</text>
</comment>
<evidence type="ECO:0000313" key="7">
    <source>
        <dbReference type="Proteomes" id="UP000000442"/>
    </source>
</evidence>
<dbReference type="GO" id="GO:0071978">
    <property type="term" value="P:bacterial-type flagellum-dependent swarming motility"/>
    <property type="evidence" value="ECO:0007669"/>
    <property type="project" value="TreeGrafter"/>
</dbReference>
<dbReference type="InterPro" id="IPR001444">
    <property type="entry name" value="Flag_bb_rod_N"/>
</dbReference>
<feature type="domain" description="Flagellar basal-body/hook protein C-terminal" evidence="5">
    <location>
        <begin position="75"/>
        <end position="114"/>
    </location>
</feature>
<dbReference type="PANTHER" id="PTHR30435">
    <property type="entry name" value="FLAGELLAR PROTEIN"/>
    <property type="match status" value="1"/>
</dbReference>
<keyword evidence="7" id="KW-1185">Reference proteome</keyword>
<keyword evidence="3" id="KW-0975">Bacterial flagellum</keyword>
<dbReference type="Pfam" id="PF06429">
    <property type="entry name" value="Flg_bbr_C"/>
    <property type="match status" value="1"/>
</dbReference>
<proteinExistence type="inferred from homology"/>
<dbReference type="KEGG" id="dat:HRM2_30850"/>
<evidence type="ECO:0000259" key="5">
    <source>
        <dbReference type="Pfam" id="PF06429"/>
    </source>
</evidence>
<dbReference type="GO" id="GO:0005829">
    <property type="term" value="C:cytosol"/>
    <property type="evidence" value="ECO:0007669"/>
    <property type="project" value="TreeGrafter"/>
</dbReference>
<evidence type="ECO:0000256" key="2">
    <source>
        <dbReference type="ARBA" id="ARBA00009677"/>
    </source>
</evidence>
<reference evidence="6 7" key="1">
    <citation type="journal article" date="2009" name="Environ. Microbiol.">
        <title>Genome sequence of Desulfobacterium autotrophicum HRM2, a marine sulfate reducer oxidizing organic carbon completely to carbon dioxide.</title>
        <authorList>
            <person name="Strittmatter A.W."/>
            <person name="Liesegang H."/>
            <person name="Rabus R."/>
            <person name="Decker I."/>
            <person name="Amann J."/>
            <person name="Andres S."/>
            <person name="Henne A."/>
            <person name="Fricke W.F."/>
            <person name="Martinez-Arias R."/>
            <person name="Bartels D."/>
            <person name="Goesmann A."/>
            <person name="Krause L."/>
            <person name="Puehler A."/>
            <person name="Klenk H.P."/>
            <person name="Richter M."/>
            <person name="Schuler M."/>
            <person name="Gloeckner F.O."/>
            <person name="Meyerdierks A."/>
            <person name="Gottschalk G."/>
            <person name="Amann R."/>
        </authorList>
    </citation>
    <scope>NUCLEOTIDE SEQUENCE [LARGE SCALE GENOMIC DNA]</scope>
    <source>
        <strain evidence="7">ATCC 43914 / DSM 3382 / HRM2</strain>
    </source>
</reference>
<evidence type="ECO:0000313" key="6">
    <source>
        <dbReference type="EMBL" id="ACN16168.1"/>
    </source>
</evidence>
<organism evidence="6 7">
    <name type="scientific">Desulforapulum autotrophicum (strain ATCC 43914 / DSM 3382 / VKM B-1955 / HRM2)</name>
    <name type="common">Desulfobacterium autotrophicum</name>
    <dbReference type="NCBI Taxonomy" id="177437"/>
    <lineage>
        <taxon>Bacteria</taxon>
        <taxon>Pseudomonadati</taxon>
        <taxon>Thermodesulfobacteriota</taxon>
        <taxon>Desulfobacteria</taxon>
        <taxon>Desulfobacterales</taxon>
        <taxon>Desulfobacteraceae</taxon>
        <taxon>Desulforapulum</taxon>
    </lineage>
</organism>
<protein>
    <submittedName>
        <fullName evidence="6">FlgG1</fullName>
    </submittedName>
</protein>
<dbReference type="Proteomes" id="UP000000442">
    <property type="component" value="Chromosome"/>
</dbReference>
<dbReference type="HOGENOM" id="CLU_131404_0_0_7"/>
<gene>
    <name evidence="6" type="primary">flgG1</name>
    <name evidence="6" type="ordered locus">HRM2_30850</name>
</gene>
<dbReference type="Pfam" id="PF00460">
    <property type="entry name" value="Flg_bb_rod"/>
    <property type="match status" value="1"/>
</dbReference>
<sequence length="117" mass="12476">MGFAINTSASALKAFGTKMAVSANNVANVYSDDFKKSRALVTEGQNDAVKVDISKVDTGGPVETRMMNGEAVVPELSNTDLAGEFTDQIITQRAFEANTRTIQTEDQMLGTLLDIVG</sequence>
<dbReference type="RefSeq" id="WP_015904930.1">
    <property type="nucleotide sequence ID" value="NC_012108.1"/>
</dbReference>
<feature type="domain" description="Flagellar basal body rod protein N-terminal" evidence="4">
    <location>
        <begin position="5"/>
        <end position="29"/>
    </location>
</feature>
<dbReference type="OrthoDB" id="9793434at2"/>
<name>C0QKS8_DESAH</name>
<accession>C0QKS8</accession>
<dbReference type="PANTHER" id="PTHR30435:SF1">
    <property type="entry name" value="FLAGELLAR HOOK PROTEIN FLGE"/>
    <property type="match status" value="1"/>
</dbReference>